<evidence type="ECO:0000256" key="2">
    <source>
        <dbReference type="ARBA" id="ARBA00004370"/>
    </source>
</evidence>
<dbReference type="CDD" id="cd10719">
    <property type="entry name" value="DnaJ_zf"/>
    <property type="match status" value="1"/>
</dbReference>
<keyword evidence="15" id="KW-1133">Transmembrane helix</keyword>
<evidence type="ECO:0000256" key="9">
    <source>
        <dbReference type="ARBA" id="ARBA00022990"/>
    </source>
</evidence>
<protein>
    <submittedName>
        <fullName evidence="18">DNAJA3</fullName>
    </submittedName>
</protein>
<dbReference type="GO" id="GO:0006457">
    <property type="term" value="P:protein folding"/>
    <property type="evidence" value="ECO:0007669"/>
    <property type="project" value="InterPro"/>
</dbReference>
<sequence length="534" mass="58270">MAALRGACCRLGNKKLNATVVVSGKSPFPDDTFHHIERRCSSSLILKSTSKTNLLSVAHKTCCLHRKIHRSSPNNKKDYYELLGVPKNADAKAIKKAYYELAKKHHPDVSKNDAGSAKKFQDVSEAYEVLSDSTKRREYDTFGMGGGMGGMGGASRGPSRGQAQGFENFHGSIDPEELFRNIFGQAGFKMGGAGGFNDFTDYESSKWGFAPATEATLDLSFQEAARGVNKDINVNVKDTCPKCNGNKCEPGTSAVRCHQCNGTGMEDLQAGPFVMRSTCRVCYGAKKIIKQPCTECQGKGNIIMRKRLSYLYGSTFLANALSTIFFCYLESYMNFLTIKILTLSFLFEGIEDGSTLKVGIGSDYLYVNIKVAKSRDFKRQGADLHSEIHISVAQAVLGGTIRIPGVYEEILLNIPAGSQSHDRIRLAGKGLKRVNSYGHGDHYVHLHIKVPVSLSKEQEALMLAYAETEKIKGTVNGIVNTAQGNFNLIGQTAVDENGFVALIREALAEMADKKLEDGEKETVDAEKKTGSGKS</sequence>
<evidence type="ECO:0000256" key="3">
    <source>
        <dbReference type="ARBA" id="ARBA00022481"/>
    </source>
</evidence>
<keyword evidence="19" id="KW-1185">Reference proteome</keyword>
<dbReference type="PROSITE" id="PS50076">
    <property type="entry name" value="DNAJ_2"/>
    <property type="match status" value="1"/>
</dbReference>
<dbReference type="GO" id="GO:0005739">
    <property type="term" value="C:mitochondrion"/>
    <property type="evidence" value="ECO:0007669"/>
    <property type="project" value="UniProtKB-SubCell"/>
</dbReference>
<dbReference type="Pfam" id="PF00226">
    <property type="entry name" value="DnaJ"/>
    <property type="match status" value="1"/>
</dbReference>
<dbReference type="EMBL" id="CAJPWZ010000288">
    <property type="protein sequence ID" value="CAG2189267.1"/>
    <property type="molecule type" value="Genomic_DNA"/>
</dbReference>
<dbReference type="AlphaFoldDB" id="A0A8S3PYN7"/>
<dbReference type="PROSITE" id="PS00636">
    <property type="entry name" value="DNAJ_1"/>
    <property type="match status" value="1"/>
</dbReference>
<evidence type="ECO:0000256" key="13">
    <source>
        <dbReference type="PROSITE-ProRule" id="PRU00546"/>
    </source>
</evidence>
<dbReference type="Proteomes" id="UP000683360">
    <property type="component" value="Unassembled WGS sequence"/>
</dbReference>
<keyword evidence="12" id="KW-0143">Chaperone</keyword>
<dbReference type="FunFam" id="2.60.260.20:FF:000005">
    <property type="entry name" value="Chaperone protein dnaJ 1, mitochondrial"/>
    <property type="match status" value="1"/>
</dbReference>
<feature type="domain" description="J" evidence="16">
    <location>
        <begin position="78"/>
        <end position="143"/>
    </location>
</feature>
<dbReference type="GO" id="GO:0007005">
    <property type="term" value="P:mitochondrion organization"/>
    <property type="evidence" value="ECO:0007669"/>
    <property type="project" value="TreeGrafter"/>
</dbReference>
<dbReference type="Pfam" id="PF01556">
    <property type="entry name" value="DnaJ_C"/>
    <property type="match status" value="1"/>
</dbReference>
<keyword evidence="4 13" id="KW-0479">Metal-binding</keyword>
<evidence type="ECO:0000256" key="8">
    <source>
        <dbReference type="ARBA" id="ARBA00022946"/>
    </source>
</evidence>
<dbReference type="PRINTS" id="PR00625">
    <property type="entry name" value="JDOMAIN"/>
</dbReference>
<evidence type="ECO:0000256" key="10">
    <source>
        <dbReference type="ARBA" id="ARBA00023128"/>
    </source>
</evidence>
<keyword evidence="3" id="KW-0488">Methylation</keyword>
<evidence type="ECO:0000259" key="17">
    <source>
        <dbReference type="PROSITE" id="PS51188"/>
    </source>
</evidence>
<dbReference type="PANTHER" id="PTHR44145">
    <property type="entry name" value="DNAJ HOMOLOG SUBFAMILY A MEMBER 3, MITOCHONDRIAL"/>
    <property type="match status" value="1"/>
</dbReference>
<feature type="zinc finger region" description="CR-type" evidence="13">
    <location>
        <begin position="227"/>
        <end position="305"/>
    </location>
</feature>
<keyword evidence="8" id="KW-0809">Transit peptide</keyword>
<dbReference type="GO" id="GO:0043066">
    <property type="term" value="P:negative regulation of apoptotic process"/>
    <property type="evidence" value="ECO:0007669"/>
    <property type="project" value="TreeGrafter"/>
</dbReference>
<dbReference type="InterPro" id="IPR001623">
    <property type="entry name" value="DnaJ_domain"/>
</dbReference>
<keyword evidence="5" id="KW-0677">Repeat</keyword>
<evidence type="ECO:0000256" key="4">
    <source>
        <dbReference type="ARBA" id="ARBA00022723"/>
    </source>
</evidence>
<dbReference type="GO" id="GO:0005102">
    <property type="term" value="F:signaling receptor binding"/>
    <property type="evidence" value="ECO:0007669"/>
    <property type="project" value="UniProtKB-ARBA"/>
</dbReference>
<keyword evidence="6 13" id="KW-0863">Zinc-finger</keyword>
<gene>
    <name evidence="18" type="ORF">MEDL_4675</name>
</gene>
<dbReference type="SUPFAM" id="SSF46565">
    <property type="entry name" value="Chaperone J-domain"/>
    <property type="match status" value="1"/>
</dbReference>
<evidence type="ECO:0000256" key="15">
    <source>
        <dbReference type="SAM" id="Phobius"/>
    </source>
</evidence>
<feature type="domain" description="CR-type" evidence="17">
    <location>
        <begin position="227"/>
        <end position="305"/>
    </location>
</feature>
<dbReference type="CDD" id="cd06257">
    <property type="entry name" value="DnaJ"/>
    <property type="match status" value="1"/>
</dbReference>
<evidence type="ECO:0000259" key="16">
    <source>
        <dbReference type="PROSITE" id="PS50076"/>
    </source>
</evidence>
<keyword evidence="11 15" id="KW-0472">Membrane</keyword>
<dbReference type="Gene3D" id="2.60.260.20">
    <property type="entry name" value="Urease metallochaperone UreE, N-terminal domain"/>
    <property type="match status" value="1"/>
</dbReference>
<dbReference type="InterPro" id="IPR036410">
    <property type="entry name" value="HSP_DnaJ_Cys-rich_dom_sf"/>
</dbReference>
<dbReference type="GO" id="GO:0031072">
    <property type="term" value="F:heat shock protein binding"/>
    <property type="evidence" value="ECO:0007669"/>
    <property type="project" value="InterPro"/>
</dbReference>
<dbReference type="InterPro" id="IPR012724">
    <property type="entry name" value="DnaJ"/>
</dbReference>
<evidence type="ECO:0000256" key="14">
    <source>
        <dbReference type="SAM" id="MobiDB-lite"/>
    </source>
</evidence>
<dbReference type="HAMAP" id="MF_01152">
    <property type="entry name" value="DnaJ"/>
    <property type="match status" value="1"/>
</dbReference>
<dbReference type="GO" id="GO:0005524">
    <property type="term" value="F:ATP binding"/>
    <property type="evidence" value="ECO:0007669"/>
    <property type="project" value="InterPro"/>
</dbReference>
<keyword evidence="10" id="KW-0496">Mitochondrion</keyword>
<dbReference type="InterPro" id="IPR001305">
    <property type="entry name" value="HSP_DnaJ_Cys-rich_dom"/>
</dbReference>
<organism evidence="18 19">
    <name type="scientific">Mytilus edulis</name>
    <name type="common">Blue mussel</name>
    <dbReference type="NCBI Taxonomy" id="6550"/>
    <lineage>
        <taxon>Eukaryota</taxon>
        <taxon>Metazoa</taxon>
        <taxon>Spiralia</taxon>
        <taxon>Lophotrochozoa</taxon>
        <taxon>Mollusca</taxon>
        <taxon>Bivalvia</taxon>
        <taxon>Autobranchia</taxon>
        <taxon>Pteriomorphia</taxon>
        <taxon>Mytilida</taxon>
        <taxon>Mytiloidea</taxon>
        <taxon>Mytilidae</taxon>
        <taxon>Mytilinae</taxon>
        <taxon>Mytilus</taxon>
    </lineage>
</organism>
<keyword evidence="7 13" id="KW-0862">Zinc</keyword>
<dbReference type="GO" id="GO:0008270">
    <property type="term" value="F:zinc ion binding"/>
    <property type="evidence" value="ECO:0007669"/>
    <property type="project" value="UniProtKB-KW"/>
</dbReference>
<dbReference type="GO" id="GO:0005829">
    <property type="term" value="C:cytosol"/>
    <property type="evidence" value="ECO:0007669"/>
    <property type="project" value="UniProtKB-ARBA"/>
</dbReference>
<evidence type="ECO:0000256" key="1">
    <source>
        <dbReference type="ARBA" id="ARBA00004173"/>
    </source>
</evidence>
<dbReference type="Gene3D" id="1.10.287.110">
    <property type="entry name" value="DnaJ domain"/>
    <property type="match status" value="1"/>
</dbReference>
<name>A0A8S3PYN7_MYTED</name>
<dbReference type="GO" id="GO:0016020">
    <property type="term" value="C:membrane"/>
    <property type="evidence" value="ECO:0007669"/>
    <property type="project" value="UniProtKB-SubCell"/>
</dbReference>
<keyword evidence="15" id="KW-0812">Transmembrane</keyword>
<evidence type="ECO:0000256" key="11">
    <source>
        <dbReference type="ARBA" id="ARBA00023136"/>
    </source>
</evidence>
<comment type="subcellular location">
    <subcellularLocation>
        <location evidence="2">Membrane</location>
    </subcellularLocation>
    <subcellularLocation>
        <location evidence="1">Mitochondrion</location>
    </subcellularLocation>
</comment>
<dbReference type="PANTHER" id="PTHR44145:SF3">
    <property type="entry name" value="DNAJ HOMOLOG SUBFAMILY A MEMBER 3, MITOCHONDRIAL"/>
    <property type="match status" value="1"/>
</dbReference>
<proteinExistence type="inferred from homology"/>
<dbReference type="SUPFAM" id="SSF49493">
    <property type="entry name" value="HSP40/DnaJ peptide-binding domain"/>
    <property type="match status" value="1"/>
</dbReference>
<dbReference type="Pfam" id="PF00684">
    <property type="entry name" value="DnaJ_CXXCXGXG"/>
    <property type="match status" value="1"/>
</dbReference>
<dbReference type="InterPro" id="IPR036869">
    <property type="entry name" value="J_dom_sf"/>
</dbReference>
<keyword evidence="9" id="KW-0007">Acetylation</keyword>
<dbReference type="Gene3D" id="2.10.230.10">
    <property type="entry name" value="Heat shock protein DnaJ, cysteine-rich domain"/>
    <property type="match status" value="1"/>
</dbReference>
<dbReference type="CDD" id="cd10747">
    <property type="entry name" value="DnaJ_C"/>
    <property type="match status" value="1"/>
</dbReference>
<feature type="region of interest" description="Disordered" evidence="14">
    <location>
        <begin position="515"/>
        <end position="534"/>
    </location>
</feature>
<dbReference type="InterPro" id="IPR018253">
    <property type="entry name" value="DnaJ_domain_CS"/>
</dbReference>
<dbReference type="InterPro" id="IPR051938">
    <property type="entry name" value="Apopto_cytoskel_mod"/>
</dbReference>
<dbReference type="SUPFAM" id="SSF57938">
    <property type="entry name" value="DnaJ/Hsp40 cysteine-rich domain"/>
    <property type="match status" value="1"/>
</dbReference>
<accession>A0A8S3PYN7</accession>
<dbReference type="PROSITE" id="PS51188">
    <property type="entry name" value="ZF_CR"/>
    <property type="match status" value="1"/>
</dbReference>
<evidence type="ECO:0000256" key="12">
    <source>
        <dbReference type="ARBA" id="ARBA00023186"/>
    </source>
</evidence>
<dbReference type="GO" id="GO:0051082">
    <property type="term" value="F:unfolded protein binding"/>
    <property type="evidence" value="ECO:0007669"/>
    <property type="project" value="InterPro"/>
</dbReference>
<evidence type="ECO:0000313" key="19">
    <source>
        <dbReference type="Proteomes" id="UP000683360"/>
    </source>
</evidence>
<evidence type="ECO:0000313" key="18">
    <source>
        <dbReference type="EMBL" id="CAG2189267.1"/>
    </source>
</evidence>
<evidence type="ECO:0000256" key="6">
    <source>
        <dbReference type="ARBA" id="ARBA00022771"/>
    </source>
</evidence>
<comment type="caution">
    <text evidence="18">The sequence shown here is derived from an EMBL/GenBank/DDBJ whole genome shotgun (WGS) entry which is preliminary data.</text>
</comment>
<dbReference type="FunFam" id="2.10.230.10:FF:000003">
    <property type="entry name" value="dnaJ homolog subfamily A member 3, mitochondrial"/>
    <property type="match status" value="1"/>
</dbReference>
<dbReference type="SMART" id="SM00271">
    <property type="entry name" value="DnaJ"/>
    <property type="match status" value="1"/>
</dbReference>
<evidence type="ECO:0000256" key="5">
    <source>
        <dbReference type="ARBA" id="ARBA00022737"/>
    </source>
</evidence>
<dbReference type="InterPro" id="IPR008971">
    <property type="entry name" value="HSP40/DnaJ_pept-bd"/>
</dbReference>
<feature type="transmembrane region" description="Helical" evidence="15">
    <location>
        <begin position="310"/>
        <end position="329"/>
    </location>
</feature>
<dbReference type="InterPro" id="IPR002939">
    <property type="entry name" value="DnaJ_C"/>
</dbReference>
<evidence type="ECO:0000256" key="7">
    <source>
        <dbReference type="ARBA" id="ARBA00022833"/>
    </source>
</evidence>
<reference evidence="18" key="1">
    <citation type="submission" date="2021-03" db="EMBL/GenBank/DDBJ databases">
        <authorList>
            <person name="Bekaert M."/>
        </authorList>
    </citation>
    <scope>NUCLEOTIDE SEQUENCE</scope>
</reference>
<dbReference type="OrthoDB" id="10256793at2759"/>
<dbReference type="GO" id="GO:0009408">
    <property type="term" value="P:response to heat"/>
    <property type="evidence" value="ECO:0007669"/>
    <property type="project" value="InterPro"/>
</dbReference>